<feature type="signal peptide" evidence="2">
    <location>
        <begin position="1"/>
        <end position="23"/>
    </location>
</feature>
<comment type="caution">
    <text evidence="3">The sequence shown here is derived from an EMBL/GenBank/DDBJ whole genome shotgun (WGS) entry which is preliminary data.</text>
</comment>
<feature type="region of interest" description="Disordered" evidence="1">
    <location>
        <begin position="43"/>
        <end position="63"/>
    </location>
</feature>
<evidence type="ECO:0000313" key="3">
    <source>
        <dbReference type="EMBL" id="ODM06903.1"/>
    </source>
</evidence>
<dbReference type="SUPFAM" id="SSF69318">
    <property type="entry name" value="Integrin alpha N-terminal domain"/>
    <property type="match status" value="1"/>
</dbReference>
<dbReference type="Proteomes" id="UP000094067">
    <property type="component" value="Unassembled WGS sequence"/>
</dbReference>
<evidence type="ECO:0008006" key="5">
    <source>
        <dbReference type="Google" id="ProtNLM"/>
    </source>
</evidence>
<name>A0A1E3ADW7_9FIRM</name>
<feature type="chain" id="PRO_5039492585" description="FG-GAP repeat protein" evidence="2">
    <location>
        <begin position="24"/>
        <end position="389"/>
    </location>
</feature>
<dbReference type="EMBL" id="MCGH01000002">
    <property type="protein sequence ID" value="ODM06903.1"/>
    <property type="molecule type" value="Genomic_DNA"/>
</dbReference>
<evidence type="ECO:0000256" key="2">
    <source>
        <dbReference type="SAM" id="SignalP"/>
    </source>
</evidence>
<gene>
    <name evidence="3" type="ORF">BEI61_02793</name>
</gene>
<keyword evidence="2" id="KW-0732">Signal</keyword>
<proteinExistence type="predicted"/>
<reference evidence="3 4" key="1">
    <citation type="submission" date="2016-07" db="EMBL/GenBank/DDBJ databases">
        <title>Characterization of isolates of Eisenbergiella tayi derived from blood cultures, using whole genome sequencing.</title>
        <authorList>
            <person name="Burdz T."/>
            <person name="Wiebe D."/>
            <person name="Huynh C."/>
            <person name="Bernard K."/>
        </authorList>
    </citation>
    <scope>NUCLEOTIDE SEQUENCE [LARGE SCALE GENOMIC DNA]</scope>
    <source>
        <strain evidence="3 4">NML 110608</strain>
    </source>
</reference>
<dbReference type="AlphaFoldDB" id="A0A1E3ADW7"/>
<organism evidence="3 4">
    <name type="scientific">Eisenbergiella tayi</name>
    <dbReference type="NCBI Taxonomy" id="1432052"/>
    <lineage>
        <taxon>Bacteria</taxon>
        <taxon>Bacillati</taxon>
        <taxon>Bacillota</taxon>
        <taxon>Clostridia</taxon>
        <taxon>Lachnospirales</taxon>
        <taxon>Lachnospiraceae</taxon>
        <taxon>Eisenbergiella</taxon>
    </lineage>
</organism>
<evidence type="ECO:0000256" key="1">
    <source>
        <dbReference type="SAM" id="MobiDB-lite"/>
    </source>
</evidence>
<dbReference type="RefSeq" id="WP_069152685.1">
    <property type="nucleotide sequence ID" value="NZ_MCGH01000002.1"/>
</dbReference>
<sequence length="389" mass="43461">MKHNTKKWQASLLCITLCGILTACGSGKESQAEDMKNSETIQINETDMGAQQENGTEKETGGMEENRLIGEQTFEVTLEPLGKVTFASYRPDTQQNPLGDALFEIQEAGGKTTALEGIFENNIRANEKFNEVEAVSFPDYNGDGFSDIIIICNYSPSSGPDVGTGYSEARIYRGNEDGLFTLERELSEVTNSALAEKTVQSVLGFLGAGKQGEAQASDWKQAYMDHLQKQDPEEWQGYQLIYLNDDEIPELVEIGTSEAAGCVIVTYADGMLEETRLGRLNFTYIERGGLLCNSDGNMDRYYDLVYHMENGRLTQIAAGYYGAEDNSRVEFDADGNPVYQYQWNDVQMSQEEYEQKLNAVYDTSKARQGYEWDGWLSREEAAEAVESME</sequence>
<protein>
    <recommendedName>
        <fullName evidence="5">FG-GAP repeat protein</fullName>
    </recommendedName>
</protein>
<dbReference type="PATRIC" id="fig|1432052.4.peg.3115"/>
<dbReference type="PROSITE" id="PS51257">
    <property type="entry name" value="PROKAR_LIPOPROTEIN"/>
    <property type="match status" value="1"/>
</dbReference>
<feature type="compositionally biased region" description="Polar residues" evidence="1">
    <location>
        <begin position="43"/>
        <end position="54"/>
    </location>
</feature>
<evidence type="ECO:0000313" key="4">
    <source>
        <dbReference type="Proteomes" id="UP000094067"/>
    </source>
</evidence>
<dbReference type="InterPro" id="IPR028994">
    <property type="entry name" value="Integrin_alpha_N"/>
</dbReference>
<accession>A0A1E3ADW7</accession>